<protein>
    <submittedName>
        <fullName evidence="2">Uncharacterized protein</fullName>
    </submittedName>
</protein>
<dbReference type="AlphaFoldDB" id="A0ABD0LDY6"/>
<organism evidence="2 3">
    <name type="scientific">Batillaria attramentaria</name>
    <dbReference type="NCBI Taxonomy" id="370345"/>
    <lineage>
        <taxon>Eukaryota</taxon>
        <taxon>Metazoa</taxon>
        <taxon>Spiralia</taxon>
        <taxon>Lophotrochozoa</taxon>
        <taxon>Mollusca</taxon>
        <taxon>Gastropoda</taxon>
        <taxon>Caenogastropoda</taxon>
        <taxon>Sorbeoconcha</taxon>
        <taxon>Cerithioidea</taxon>
        <taxon>Batillariidae</taxon>
        <taxon>Batillaria</taxon>
    </lineage>
</organism>
<feature type="signal peptide" evidence="1">
    <location>
        <begin position="1"/>
        <end position="24"/>
    </location>
</feature>
<name>A0ABD0LDY6_9CAEN</name>
<dbReference type="Proteomes" id="UP001519460">
    <property type="component" value="Unassembled WGS sequence"/>
</dbReference>
<dbReference type="EMBL" id="JACVVK020000056">
    <property type="protein sequence ID" value="KAK7497645.1"/>
    <property type="molecule type" value="Genomic_DNA"/>
</dbReference>
<reference evidence="2 3" key="1">
    <citation type="journal article" date="2023" name="Sci. Data">
        <title>Genome assembly of the Korean intertidal mud-creeper Batillaria attramentaria.</title>
        <authorList>
            <person name="Patra A.K."/>
            <person name="Ho P.T."/>
            <person name="Jun S."/>
            <person name="Lee S.J."/>
            <person name="Kim Y."/>
            <person name="Won Y.J."/>
        </authorList>
    </citation>
    <scope>NUCLEOTIDE SEQUENCE [LARGE SCALE GENOMIC DNA]</scope>
    <source>
        <strain evidence="2">Wonlab-2016</strain>
    </source>
</reference>
<keyword evidence="1" id="KW-0732">Signal</keyword>
<feature type="chain" id="PRO_5044776598" evidence="1">
    <location>
        <begin position="25"/>
        <end position="272"/>
    </location>
</feature>
<sequence>MSRKMFGFFVLLLVACLGDVSVLAGSESGDTSASEEMTEKQRLNTCARRENKFVNVFDCLSDAPPNEKKCQKIEKKLANLDCQLPCDRSSDTEERECVDSADECEAVAGLCPDSQKCCPVPVVPVCDETQAGVTCEDASTCTENAAGGQTQDSGSTCTGGDVCCVRECPESLGNVDCEDMATCTASGRMIKSGFPCPDASQVCCESKRQTVAVINNRMCVEWIGRNATYQDPKLFDERGGSISILDPTRQTLSLLPNLQTRPSAVREDNGFM</sequence>
<keyword evidence="3" id="KW-1185">Reference proteome</keyword>
<evidence type="ECO:0000256" key="1">
    <source>
        <dbReference type="SAM" id="SignalP"/>
    </source>
</evidence>
<proteinExistence type="predicted"/>
<accession>A0ABD0LDY6</accession>
<gene>
    <name evidence="2" type="ORF">BaRGS_00011040</name>
</gene>
<comment type="caution">
    <text evidence="2">The sequence shown here is derived from an EMBL/GenBank/DDBJ whole genome shotgun (WGS) entry which is preliminary data.</text>
</comment>
<evidence type="ECO:0000313" key="3">
    <source>
        <dbReference type="Proteomes" id="UP001519460"/>
    </source>
</evidence>
<dbReference type="PROSITE" id="PS51257">
    <property type="entry name" value="PROKAR_LIPOPROTEIN"/>
    <property type="match status" value="1"/>
</dbReference>
<evidence type="ECO:0000313" key="2">
    <source>
        <dbReference type="EMBL" id="KAK7497645.1"/>
    </source>
</evidence>